<gene>
    <name evidence="2" type="ORF">ABS311_07375</name>
</gene>
<dbReference type="Gene3D" id="2.160.20.10">
    <property type="entry name" value="Single-stranded right-handed beta-helix, Pectin lyase-like"/>
    <property type="match status" value="1"/>
</dbReference>
<evidence type="ECO:0008006" key="4">
    <source>
        <dbReference type="Google" id="ProtNLM"/>
    </source>
</evidence>
<name>A0ABV1RFJ4_9ALTE</name>
<evidence type="ECO:0000313" key="2">
    <source>
        <dbReference type="EMBL" id="MER2491701.1"/>
    </source>
</evidence>
<evidence type="ECO:0000256" key="1">
    <source>
        <dbReference type="SAM" id="SignalP"/>
    </source>
</evidence>
<dbReference type="InterPro" id="IPR011050">
    <property type="entry name" value="Pectin_lyase_fold/virulence"/>
</dbReference>
<accession>A0ABV1RFJ4</accession>
<dbReference type="InterPro" id="IPR015915">
    <property type="entry name" value="Kelch-typ_b-propeller"/>
</dbReference>
<dbReference type="InterPro" id="IPR012334">
    <property type="entry name" value="Pectin_lyas_fold"/>
</dbReference>
<dbReference type="SUPFAM" id="SSF117281">
    <property type="entry name" value="Kelch motif"/>
    <property type="match status" value="1"/>
</dbReference>
<comment type="caution">
    <text evidence="2">The sequence shown here is derived from an EMBL/GenBank/DDBJ whole genome shotgun (WGS) entry which is preliminary data.</text>
</comment>
<keyword evidence="1" id="KW-0732">Signal</keyword>
<proteinExistence type="predicted"/>
<dbReference type="RefSeq" id="WP_350401291.1">
    <property type="nucleotide sequence ID" value="NZ_JBELOE010000143.1"/>
</dbReference>
<protein>
    <recommendedName>
        <fullName evidence="4">Right handed beta helix domain-containing protein</fullName>
    </recommendedName>
</protein>
<organism evidence="2 3">
    <name type="scientific">Catenovulum sediminis</name>
    <dbReference type="NCBI Taxonomy" id="1740262"/>
    <lineage>
        <taxon>Bacteria</taxon>
        <taxon>Pseudomonadati</taxon>
        <taxon>Pseudomonadota</taxon>
        <taxon>Gammaproteobacteria</taxon>
        <taxon>Alteromonadales</taxon>
        <taxon>Alteromonadaceae</taxon>
        <taxon>Catenovulum</taxon>
    </lineage>
</organism>
<evidence type="ECO:0000313" key="3">
    <source>
        <dbReference type="Proteomes" id="UP001467690"/>
    </source>
</evidence>
<feature type="chain" id="PRO_5045532047" description="Right handed beta helix domain-containing protein" evidence="1">
    <location>
        <begin position="25"/>
        <end position="844"/>
    </location>
</feature>
<reference evidence="2 3" key="1">
    <citation type="submission" date="2024-06" db="EMBL/GenBank/DDBJ databases">
        <authorList>
            <person name="Chen R.Y."/>
        </authorList>
    </citation>
    <scope>NUCLEOTIDE SEQUENCE [LARGE SCALE GENOMIC DNA]</scope>
    <source>
        <strain evidence="2 3">D2</strain>
    </source>
</reference>
<dbReference type="SMART" id="SM00710">
    <property type="entry name" value="PbH1"/>
    <property type="match status" value="4"/>
</dbReference>
<dbReference type="Proteomes" id="UP001467690">
    <property type="component" value="Unassembled WGS sequence"/>
</dbReference>
<feature type="signal peptide" evidence="1">
    <location>
        <begin position="1"/>
        <end position="24"/>
    </location>
</feature>
<sequence length="844" mass="92996">MSCCTSFKMTVLATSALMSFGVFGQNILKVGPEQSLKLPSEAAAIAQNGDIIEIEAAKYSCDAGVKWKANDLVIRGVNGRAHITWQDCGGNLPGGKGLWNTIGYNVRIENIEFSFAKVSDNNGAGIRHDGGGNLVIKNSYFHHNQNGILVTPYTPKYPVENNHVFIVDSEFAFNGHNSGRSHNMYITNTNTFSIFNSYSHDADTGHLIKTIARENYIIGNKLEDGLTGTSSYHIDITGGGPTFIHGNVLVQTQNSPNYVMVAYAAESKEGSRNNPNKHLFMSHNTIVNYHDRGKFLKIYDNMNDFEEGYVANNLVYGLSEANFVTFSKSATSNLVSIQNNIITDGSDFESLENESYYLAKHSVAIDAAIDVEGFELSKFKHQLTEFNRSGPANIRLIDGKLDVGAFEYDGLIHPVPSVELIANQTTIDYLGSVELAWTAQNAHVCDFSGGLDKRVSASGSLHVDELSRNTDFILTCYGDAGKNQSIVSINVNESPKADLLPETTVDTLLNTRISDYLTSNDPYVSGVMKYWPGGTISSVYVPEKNVVYINGGGMRTYFGNELFAFDVTTQTLQQIHQRTDITQLDIFEAGDNNYWDVFNYPCSGIWTTVSGEMTAAPRNLKNSLTFDYKTDSLFFQGGYVACSSNYETSDGWLFAPDTGEWTLLHAENSDFKGTTSRIVTLDKVSGLQIIAHNQGLHVYNAETAESRKLVNSVHTAGVSGIIDEASNTLFYIGNGRVISTSLDGLATAEALSFKTDWQIIGDDYLLNSGSPKLTYHTEAEKIVGWNGQDRLYYLYIDHENSTIEIVAKNTPELNGSRFEYIQALGGYLVIDDSRSNFSLLREVQ</sequence>
<dbReference type="SUPFAM" id="SSF51126">
    <property type="entry name" value="Pectin lyase-like"/>
    <property type="match status" value="1"/>
</dbReference>
<dbReference type="EMBL" id="JBELOE010000143">
    <property type="protein sequence ID" value="MER2491701.1"/>
    <property type="molecule type" value="Genomic_DNA"/>
</dbReference>
<keyword evidence="3" id="KW-1185">Reference proteome</keyword>
<dbReference type="InterPro" id="IPR006626">
    <property type="entry name" value="PbH1"/>
</dbReference>